<organism evidence="1 2">
    <name type="scientific">Streptomyces chengmaiensis</name>
    <dbReference type="NCBI Taxonomy" id="3040919"/>
    <lineage>
        <taxon>Bacteria</taxon>
        <taxon>Bacillati</taxon>
        <taxon>Actinomycetota</taxon>
        <taxon>Actinomycetes</taxon>
        <taxon>Kitasatosporales</taxon>
        <taxon>Streptomycetaceae</taxon>
        <taxon>Streptomyces</taxon>
    </lineage>
</organism>
<dbReference type="EMBL" id="JARWBG010000020">
    <property type="protein sequence ID" value="MDH2390654.1"/>
    <property type="molecule type" value="Genomic_DNA"/>
</dbReference>
<comment type="caution">
    <text evidence="1">The sequence shown here is derived from an EMBL/GenBank/DDBJ whole genome shotgun (WGS) entry which is preliminary data.</text>
</comment>
<keyword evidence="2" id="KW-1185">Reference proteome</keyword>
<name>A0ABT6HRJ4_9ACTN</name>
<dbReference type="RefSeq" id="WP_171053193.1">
    <property type="nucleotide sequence ID" value="NZ_JARWBG010000020.1"/>
</dbReference>
<evidence type="ECO:0000313" key="1">
    <source>
        <dbReference type="EMBL" id="MDH2390654.1"/>
    </source>
</evidence>
<evidence type="ECO:0000313" key="2">
    <source>
        <dbReference type="Proteomes" id="UP001223144"/>
    </source>
</evidence>
<protein>
    <submittedName>
        <fullName evidence="1">DUF6042 family protein</fullName>
    </submittedName>
</protein>
<reference evidence="1 2" key="1">
    <citation type="submission" date="2023-04" db="EMBL/GenBank/DDBJ databases">
        <title>Streptomyces chengmaiensis sp. nov. isolated from the stem of mangrove plant in Hainan.</title>
        <authorList>
            <person name="Huang X."/>
            <person name="Zhou S."/>
            <person name="Chu X."/>
            <person name="Xie Y."/>
            <person name="Lin Y."/>
        </authorList>
    </citation>
    <scope>NUCLEOTIDE SEQUENCE [LARGE SCALE GENOMIC DNA]</scope>
    <source>
        <strain evidence="1 2">HNM0663</strain>
    </source>
</reference>
<sequence length="56" mass="5873">MGLAEVMVALGIASQTSGVWSMPVTLPTPEDELPLARTRISGLARLRAAQGRPLEG</sequence>
<gene>
    <name evidence="1" type="ORF">QCN29_18045</name>
</gene>
<dbReference type="Proteomes" id="UP001223144">
    <property type="component" value="Unassembled WGS sequence"/>
</dbReference>
<proteinExistence type="predicted"/>
<accession>A0ABT6HRJ4</accession>